<feature type="region of interest" description="Disordered" evidence="2">
    <location>
        <begin position="123"/>
        <end position="208"/>
    </location>
</feature>
<gene>
    <name evidence="5" type="primary">Acey_s0033.g2663</name>
    <name evidence="5" type="ORF">Y032_0033g2663</name>
</gene>
<reference evidence="6" key="1">
    <citation type="journal article" date="2015" name="Nat. Genet.">
        <title>The genome and transcriptome of the zoonotic hookworm Ancylostoma ceylanicum identify infection-specific gene families.</title>
        <authorList>
            <person name="Schwarz E.M."/>
            <person name="Hu Y."/>
            <person name="Antoshechkin I."/>
            <person name="Miller M.M."/>
            <person name="Sternberg P.W."/>
            <person name="Aroian R.V."/>
        </authorList>
    </citation>
    <scope>NUCLEOTIDE SEQUENCE</scope>
    <source>
        <strain evidence="6">HY135</strain>
    </source>
</reference>
<dbReference type="STRING" id="53326.A0A016UMM5"/>
<dbReference type="AlphaFoldDB" id="A0A016UMM5"/>
<name>A0A016UMM5_9BILA</name>
<dbReference type="OrthoDB" id="5877011at2759"/>
<comment type="caution">
    <text evidence="5">The sequence shown here is derived from an EMBL/GenBank/DDBJ whole genome shotgun (WGS) entry which is preliminary data.</text>
</comment>
<keyword evidence="3" id="KW-0472">Membrane</keyword>
<feature type="domain" description="Nematode cuticle collagen N-terminal" evidence="4">
    <location>
        <begin position="30"/>
        <end position="82"/>
    </location>
</feature>
<keyword evidence="6" id="KW-1185">Reference proteome</keyword>
<keyword evidence="3" id="KW-0812">Transmembrane</keyword>
<keyword evidence="1" id="KW-0677">Repeat</keyword>
<evidence type="ECO:0000256" key="3">
    <source>
        <dbReference type="SAM" id="Phobius"/>
    </source>
</evidence>
<protein>
    <recommendedName>
        <fullName evidence="4">Nematode cuticle collagen N-terminal domain-containing protein</fullName>
    </recommendedName>
</protein>
<evidence type="ECO:0000256" key="2">
    <source>
        <dbReference type="SAM" id="MobiDB-lite"/>
    </source>
</evidence>
<keyword evidence="3" id="KW-1133">Transmembrane helix</keyword>
<feature type="compositionally biased region" description="Pro residues" evidence="2">
    <location>
        <begin position="123"/>
        <end position="132"/>
    </location>
</feature>
<feature type="compositionally biased region" description="Pro residues" evidence="2">
    <location>
        <begin position="167"/>
        <end position="188"/>
    </location>
</feature>
<dbReference type="EMBL" id="JARK01001369">
    <property type="protein sequence ID" value="EYC16440.1"/>
    <property type="molecule type" value="Genomic_DNA"/>
</dbReference>
<dbReference type="InterPro" id="IPR002486">
    <property type="entry name" value="Col_cuticle_N"/>
</dbReference>
<evidence type="ECO:0000256" key="1">
    <source>
        <dbReference type="ARBA" id="ARBA00022737"/>
    </source>
</evidence>
<feature type="transmembrane region" description="Helical" evidence="3">
    <location>
        <begin position="31"/>
        <end position="54"/>
    </location>
</feature>
<evidence type="ECO:0000313" key="6">
    <source>
        <dbReference type="Proteomes" id="UP000024635"/>
    </source>
</evidence>
<organism evidence="5 6">
    <name type="scientific">Ancylostoma ceylanicum</name>
    <dbReference type="NCBI Taxonomy" id="53326"/>
    <lineage>
        <taxon>Eukaryota</taxon>
        <taxon>Metazoa</taxon>
        <taxon>Ecdysozoa</taxon>
        <taxon>Nematoda</taxon>
        <taxon>Chromadorea</taxon>
        <taxon>Rhabditida</taxon>
        <taxon>Rhabditina</taxon>
        <taxon>Rhabditomorpha</taxon>
        <taxon>Strongyloidea</taxon>
        <taxon>Ancylostomatidae</taxon>
        <taxon>Ancylostomatinae</taxon>
        <taxon>Ancylostoma</taxon>
    </lineage>
</organism>
<dbReference type="SMART" id="SM01088">
    <property type="entry name" value="Col_cuticle_N"/>
    <property type="match status" value="1"/>
</dbReference>
<dbReference type="PANTHER" id="PTHR24637:SF236">
    <property type="entry name" value="NEMATODE CUTICLE COLLAGEN N-TERMINAL DOMAIN-CONTAINING PROTEIN"/>
    <property type="match status" value="1"/>
</dbReference>
<evidence type="ECO:0000313" key="5">
    <source>
        <dbReference type="EMBL" id="EYC16440.1"/>
    </source>
</evidence>
<dbReference type="GO" id="GO:0042302">
    <property type="term" value="F:structural constituent of cuticle"/>
    <property type="evidence" value="ECO:0007669"/>
    <property type="project" value="InterPro"/>
</dbReference>
<accession>A0A016UMM5</accession>
<dbReference type="PANTHER" id="PTHR24637">
    <property type="entry name" value="COLLAGEN"/>
    <property type="match status" value="1"/>
</dbReference>
<evidence type="ECO:0000259" key="4">
    <source>
        <dbReference type="SMART" id="SM01088"/>
    </source>
</evidence>
<dbReference type="Pfam" id="PF01484">
    <property type="entry name" value="Col_cuticle_N"/>
    <property type="match status" value="1"/>
</dbReference>
<proteinExistence type="predicted"/>
<sequence>MELMTLKKQCRGQCTFTEVCSFAVGMSTTNIATGIAGMTAVGTLFSILAVLYLFNDINNFYYDAIEELSDFRDLANSAWHEMRPSYEQVRDRRAAVFGISRQRRQFTYPPHCNCGPSPLNCPPGPPGPPGEPGIPGQDGKPGLPGKRGHDGIKIGGGSGPAGCIPCPVGPPGPPGNDGPPGPAGPMGPPGQAARGGGQGPPGPPGLNS</sequence>
<dbReference type="Proteomes" id="UP000024635">
    <property type="component" value="Unassembled WGS sequence"/>
</dbReference>